<dbReference type="AlphaFoldDB" id="A0A4V1RTZ3"/>
<reference evidence="1 2" key="2">
    <citation type="submission" date="2019-02" db="EMBL/GenBank/DDBJ databases">
        <title>'Lichenibacterium ramalinii' gen. nov. sp. nov., 'Lichenibacterium minor' gen. nov. sp. nov.</title>
        <authorList>
            <person name="Pankratov T."/>
        </authorList>
    </citation>
    <scope>NUCLEOTIDE SEQUENCE [LARGE SCALE GENOMIC DNA]</scope>
    <source>
        <strain evidence="1 2">RmlP026</strain>
    </source>
</reference>
<keyword evidence="2" id="KW-1185">Reference proteome</keyword>
<protein>
    <submittedName>
        <fullName evidence="1">Uncharacterized protein</fullName>
    </submittedName>
</protein>
<organism evidence="1 2">
    <name type="scientific">Lichenibacterium minor</name>
    <dbReference type="NCBI Taxonomy" id="2316528"/>
    <lineage>
        <taxon>Bacteria</taxon>
        <taxon>Pseudomonadati</taxon>
        <taxon>Pseudomonadota</taxon>
        <taxon>Alphaproteobacteria</taxon>
        <taxon>Hyphomicrobiales</taxon>
        <taxon>Lichenihabitantaceae</taxon>
        <taxon>Lichenibacterium</taxon>
    </lineage>
</organism>
<dbReference type="RefSeq" id="WP_129229590.1">
    <property type="nucleotide sequence ID" value="NZ_QYBB01000056.1"/>
</dbReference>
<name>A0A4V1RTZ3_9HYPH</name>
<reference evidence="1 2" key="1">
    <citation type="submission" date="2018-12" db="EMBL/GenBank/DDBJ databases">
        <authorList>
            <person name="Grouzdev D.S."/>
            <person name="Krutkina M.S."/>
        </authorList>
    </citation>
    <scope>NUCLEOTIDE SEQUENCE [LARGE SCALE GENOMIC DNA]</scope>
    <source>
        <strain evidence="1 2">RmlP026</strain>
    </source>
</reference>
<comment type="caution">
    <text evidence="1">The sequence shown here is derived from an EMBL/GenBank/DDBJ whole genome shotgun (WGS) entry which is preliminary data.</text>
</comment>
<dbReference type="Proteomes" id="UP000290759">
    <property type="component" value="Unassembled WGS sequence"/>
</dbReference>
<proteinExistence type="predicted"/>
<sequence>MAKAFICLHHNREKLQDYVCSLLQNWKVKVYASMDDVFDHLWESGDDVDLIISEPANSFQEELFNAAEHWPNLLFVAVFDEVDRPIKCPDNVVLLRSQDVQKEILSRIDHWGKRHSFLHLNHNSTN</sequence>
<evidence type="ECO:0000313" key="1">
    <source>
        <dbReference type="EMBL" id="RYC29354.1"/>
    </source>
</evidence>
<gene>
    <name evidence="1" type="ORF">D3273_24500</name>
</gene>
<evidence type="ECO:0000313" key="2">
    <source>
        <dbReference type="Proteomes" id="UP000290759"/>
    </source>
</evidence>
<accession>A0A4V1RTZ3</accession>
<dbReference type="EMBL" id="QYBB01000056">
    <property type="protein sequence ID" value="RYC29354.1"/>
    <property type="molecule type" value="Genomic_DNA"/>
</dbReference>